<reference evidence="1 2" key="1">
    <citation type="submission" date="2018-02" db="EMBL/GenBank/DDBJ databases">
        <title>FDA/CDC Antimicrobial Resistant Isolate Bank Genome Sequencing.</title>
        <authorList>
            <person name="Benahmed F.H."/>
            <person name="Lutgring J.D."/>
            <person name="Yoo B."/>
            <person name="Machado M."/>
            <person name="Brown A."/>
            <person name="McAllister G."/>
            <person name="Perry A."/>
            <person name="Halpin A.L."/>
            <person name="Vavikolanu K."/>
            <person name="Ott S."/>
            <person name="Zhao X."/>
            <person name="Tallon L.J."/>
            <person name="Sadzewicz L."/>
            <person name="Aluvathingal J."/>
            <person name="Nadendla S."/>
            <person name="Voskania-kordi A."/>
            <person name="Simonyan V."/>
            <person name="Patel J."/>
            <person name="Shawar R.M."/>
        </authorList>
    </citation>
    <scope>NUCLEOTIDE SEQUENCE [LARGE SCALE GENOMIC DNA]</scope>
    <source>
        <strain evidence="1 2">AR_0356</strain>
    </source>
</reference>
<evidence type="ECO:0000313" key="1">
    <source>
        <dbReference type="EMBL" id="AVK06498.1"/>
    </source>
</evidence>
<organism evidence="1 2">
    <name type="scientific">Pseudomonas paraeruginosa</name>
    <dbReference type="NCBI Taxonomy" id="2994495"/>
    <lineage>
        <taxon>Bacteria</taxon>
        <taxon>Pseudomonadati</taxon>
        <taxon>Pseudomonadota</taxon>
        <taxon>Gammaproteobacteria</taxon>
        <taxon>Pseudomonadales</taxon>
        <taxon>Pseudomonadaceae</taxon>
        <taxon>Pseudomonas</taxon>
    </lineage>
</organism>
<proteinExistence type="predicted"/>
<protein>
    <submittedName>
        <fullName evidence="1">Uncharacterized protein</fullName>
    </submittedName>
</protein>
<evidence type="ECO:0000313" key="2">
    <source>
        <dbReference type="Proteomes" id="UP000238390"/>
    </source>
</evidence>
<dbReference type="Proteomes" id="UP000238390">
    <property type="component" value="Chromosome"/>
</dbReference>
<dbReference type="AlphaFoldDB" id="A0A2R3IX37"/>
<gene>
    <name evidence="1" type="ORF">CSB93_3942</name>
</gene>
<dbReference type="EMBL" id="CP027169">
    <property type="protein sequence ID" value="AVK06498.1"/>
    <property type="molecule type" value="Genomic_DNA"/>
</dbReference>
<accession>A0A2R3IX37</accession>
<name>A0A2R3IX37_9PSED</name>
<keyword evidence="2" id="KW-1185">Reference proteome</keyword>
<sequence length="39" mass="4489">MGSGQGQRDKDFQYTGSILRLHSVENLNREISHRMTGLR</sequence>